<keyword evidence="2" id="KW-1185">Reference proteome</keyword>
<dbReference type="OrthoDB" id="438440at2759"/>
<evidence type="ECO:0000313" key="1">
    <source>
        <dbReference type="EMBL" id="CAG8760164.1"/>
    </source>
</evidence>
<comment type="caution">
    <text evidence="1">The sequence shown here is derived from an EMBL/GenBank/DDBJ whole genome shotgun (WGS) entry which is preliminary data.</text>
</comment>
<feature type="non-terminal residue" evidence="1">
    <location>
        <position position="1"/>
    </location>
</feature>
<gene>
    <name evidence="1" type="ORF">RFULGI_LOCUS14243</name>
</gene>
<sequence>KSSPESQSSNIPIKPHNYKKDCLLSVDNASLEPFSPRTQSMIDELEQHVDELANSNDQISIIDSPREVLTKSDVILESNSIPLNINIQKDDIWQYFNSVNQNFNTKKSIRLMIGLTTYHTKPSTSLEDQLKKSFLFPFNYHSLIFDTMKLVIYEYGSFLNKKRKYGRVIVRLNALKQTIINHGEFEKIFPIEANLHEIGAVQVNIKLHFPNDPPFSPQTLSSSIQSPLIQNTRDYFDDSIETQSDAISLGIL</sequence>
<feature type="non-terminal residue" evidence="1">
    <location>
        <position position="252"/>
    </location>
</feature>
<dbReference type="Proteomes" id="UP000789396">
    <property type="component" value="Unassembled WGS sequence"/>
</dbReference>
<organism evidence="1 2">
    <name type="scientific">Racocetra fulgida</name>
    <dbReference type="NCBI Taxonomy" id="60492"/>
    <lineage>
        <taxon>Eukaryota</taxon>
        <taxon>Fungi</taxon>
        <taxon>Fungi incertae sedis</taxon>
        <taxon>Mucoromycota</taxon>
        <taxon>Glomeromycotina</taxon>
        <taxon>Glomeromycetes</taxon>
        <taxon>Diversisporales</taxon>
        <taxon>Gigasporaceae</taxon>
        <taxon>Racocetra</taxon>
    </lineage>
</organism>
<dbReference type="EMBL" id="CAJVPZ010040724">
    <property type="protein sequence ID" value="CAG8760164.1"/>
    <property type="molecule type" value="Genomic_DNA"/>
</dbReference>
<reference evidence="1" key="1">
    <citation type="submission" date="2021-06" db="EMBL/GenBank/DDBJ databases">
        <authorList>
            <person name="Kallberg Y."/>
            <person name="Tangrot J."/>
            <person name="Rosling A."/>
        </authorList>
    </citation>
    <scope>NUCLEOTIDE SEQUENCE</scope>
    <source>
        <strain evidence="1">IN212</strain>
    </source>
</reference>
<dbReference type="AlphaFoldDB" id="A0A9N9J588"/>
<protein>
    <submittedName>
        <fullName evidence="1">19521_t:CDS:1</fullName>
    </submittedName>
</protein>
<evidence type="ECO:0000313" key="2">
    <source>
        <dbReference type="Proteomes" id="UP000789396"/>
    </source>
</evidence>
<proteinExistence type="predicted"/>
<name>A0A9N9J588_9GLOM</name>
<accession>A0A9N9J588</accession>